<accession>A0A2T3WA61</accession>
<keyword evidence="3" id="KW-1185">Reference proteome</keyword>
<reference evidence="2 3" key="1">
    <citation type="submission" date="2018-03" db="EMBL/GenBank/DDBJ databases">
        <title>Draft genome of Deinococcus sp. OD32.</title>
        <authorList>
            <person name="Wang X.-P."/>
            <person name="Du Z.-J."/>
        </authorList>
    </citation>
    <scope>NUCLEOTIDE SEQUENCE [LARGE SCALE GENOMIC DNA]</scope>
    <source>
        <strain evidence="2 3">OD32</strain>
    </source>
</reference>
<gene>
    <name evidence="2" type="ORF">C8263_05155</name>
</gene>
<protein>
    <submittedName>
        <fullName evidence="2">Uncharacterized protein</fullName>
    </submittedName>
</protein>
<evidence type="ECO:0000313" key="2">
    <source>
        <dbReference type="EMBL" id="PTA68643.1"/>
    </source>
</evidence>
<proteinExistence type="predicted"/>
<dbReference type="Proteomes" id="UP000240317">
    <property type="component" value="Unassembled WGS sequence"/>
</dbReference>
<name>A0A2T3WA61_9DEIO</name>
<feature type="signal peptide" evidence="1">
    <location>
        <begin position="1"/>
        <end position="19"/>
    </location>
</feature>
<dbReference type="RefSeq" id="WP_107137062.1">
    <property type="nucleotide sequence ID" value="NZ_PYSV01000004.1"/>
</dbReference>
<evidence type="ECO:0000256" key="1">
    <source>
        <dbReference type="SAM" id="SignalP"/>
    </source>
</evidence>
<sequence length="181" mass="19432">MRAASVLPLLALGLLPLTACRPQEVRPPEAYALSGTIAGDWGQSPRLRLALVGTGVPVAVTNTSTIDQNIVSTGVNSWAYGFDLPTIPSVAGVYQVIVFDDSNNNARFDAGEAFARNRQWLVFSPLDANLDAISIPEYLGGAEVLPAMSVKRGWNLYDKTQPLGSGNPSHFEKLSTYVLSR</sequence>
<feature type="chain" id="PRO_5015668695" evidence="1">
    <location>
        <begin position="20"/>
        <end position="181"/>
    </location>
</feature>
<dbReference type="OrthoDB" id="66382at2"/>
<keyword evidence="1" id="KW-0732">Signal</keyword>
<comment type="caution">
    <text evidence="2">The sequence shown here is derived from an EMBL/GenBank/DDBJ whole genome shotgun (WGS) entry which is preliminary data.</text>
</comment>
<dbReference type="AlphaFoldDB" id="A0A2T3WA61"/>
<evidence type="ECO:0000313" key="3">
    <source>
        <dbReference type="Proteomes" id="UP000240317"/>
    </source>
</evidence>
<dbReference type="EMBL" id="PYSV01000004">
    <property type="protein sequence ID" value="PTA68643.1"/>
    <property type="molecule type" value="Genomic_DNA"/>
</dbReference>
<organism evidence="2 3">
    <name type="scientific">Deinococcus arcticus</name>
    <dbReference type="NCBI Taxonomy" id="2136176"/>
    <lineage>
        <taxon>Bacteria</taxon>
        <taxon>Thermotogati</taxon>
        <taxon>Deinococcota</taxon>
        <taxon>Deinococci</taxon>
        <taxon>Deinococcales</taxon>
        <taxon>Deinococcaceae</taxon>
        <taxon>Deinococcus</taxon>
    </lineage>
</organism>